<accession>A0A5J4UTQ0</accession>
<sequence>MKKKLTNEEQDKEVANGGLNLQDQIIKVITMDLDQQKINNQNNLKVNELMPDMKIVNQFSLFNMEMGNWEILNEISCMMMELEGIMELIEGVIVVQQASFRQLIDL</sequence>
<evidence type="ECO:0000313" key="1">
    <source>
        <dbReference type="EMBL" id="KAA6373540.1"/>
    </source>
</evidence>
<protein>
    <submittedName>
        <fullName evidence="1">Uncharacterized protein</fullName>
    </submittedName>
</protein>
<dbReference type="Proteomes" id="UP000324800">
    <property type="component" value="Unassembled WGS sequence"/>
</dbReference>
<reference evidence="1 2" key="1">
    <citation type="submission" date="2019-03" db="EMBL/GenBank/DDBJ databases">
        <title>Single cell metagenomics reveals metabolic interactions within the superorganism composed of flagellate Streblomastix strix and complex community of Bacteroidetes bacteria on its surface.</title>
        <authorList>
            <person name="Treitli S.C."/>
            <person name="Kolisko M."/>
            <person name="Husnik F."/>
            <person name="Keeling P."/>
            <person name="Hampl V."/>
        </authorList>
    </citation>
    <scope>NUCLEOTIDE SEQUENCE [LARGE SCALE GENOMIC DNA]</scope>
    <source>
        <strain evidence="1">ST1C</strain>
    </source>
</reference>
<dbReference type="AlphaFoldDB" id="A0A5J4UTQ0"/>
<dbReference type="EMBL" id="SNRW01012660">
    <property type="protein sequence ID" value="KAA6373540.1"/>
    <property type="molecule type" value="Genomic_DNA"/>
</dbReference>
<organism evidence="1 2">
    <name type="scientific">Streblomastix strix</name>
    <dbReference type="NCBI Taxonomy" id="222440"/>
    <lineage>
        <taxon>Eukaryota</taxon>
        <taxon>Metamonada</taxon>
        <taxon>Preaxostyla</taxon>
        <taxon>Oxymonadida</taxon>
        <taxon>Streblomastigidae</taxon>
        <taxon>Streblomastix</taxon>
    </lineage>
</organism>
<gene>
    <name evidence="1" type="ORF">EZS28_030933</name>
</gene>
<proteinExistence type="predicted"/>
<evidence type="ECO:0000313" key="2">
    <source>
        <dbReference type="Proteomes" id="UP000324800"/>
    </source>
</evidence>
<name>A0A5J4UTQ0_9EUKA</name>
<comment type="caution">
    <text evidence="1">The sequence shown here is derived from an EMBL/GenBank/DDBJ whole genome shotgun (WGS) entry which is preliminary data.</text>
</comment>